<dbReference type="Pfam" id="PF18803">
    <property type="entry name" value="CxC2"/>
    <property type="match status" value="1"/>
</dbReference>
<feature type="domain" description="CxC2-like cysteine cluster KDZ transposase-associated" evidence="1">
    <location>
        <begin position="142"/>
        <end position="222"/>
    </location>
</feature>
<evidence type="ECO:0000259" key="1">
    <source>
        <dbReference type="Pfam" id="PF18803"/>
    </source>
</evidence>
<keyword evidence="3" id="KW-1185">Reference proteome</keyword>
<dbReference type="PANTHER" id="PTHR33096">
    <property type="entry name" value="CXC2 DOMAIN-CONTAINING PROTEIN"/>
    <property type="match status" value="1"/>
</dbReference>
<dbReference type="InterPro" id="IPR040521">
    <property type="entry name" value="KDZ"/>
</dbReference>
<dbReference type="OrthoDB" id="3214502at2759"/>
<dbReference type="HOGENOM" id="CLU_003703_13_1_1"/>
<dbReference type="PANTHER" id="PTHR33096:SF1">
    <property type="entry name" value="CXC1-LIKE CYSTEINE CLUSTER ASSOCIATED WITH KDZ TRANSPOSASES DOMAIN-CONTAINING PROTEIN"/>
    <property type="match status" value="1"/>
</dbReference>
<protein>
    <recommendedName>
        <fullName evidence="1">CxC2-like cysteine cluster KDZ transposase-associated domain-containing protein</fullName>
    </recommendedName>
</protein>
<accession>A0A067SBQ2</accession>
<evidence type="ECO:0000313" key="3">
    <source>
        <dbReference type="Proteomes" id="UP000027222"/>
    </source>
</evidence>
<evidence type="ECO:0000313" key="2">
    <source>
        <dbReference type="EMBL" id="KDR67377.1"/>
    </source>
</evidence>
<sequence length="954" mass="109628">MYRLGKRQRHYVQQYVDRITEILQASLSQETWRDEQQKCGDCAENNWAIWRCLDCTFARPVCRRCMRHDHRHSPLHRIECWTGHYFRRAALWEVGNYMLITHHCGQPLCSGLQWQVNAGASQNGENLVDPMASRPTADALDNTYVRVIHTNGIHHLAMLTCNCHGAENITLDLVAARMLPASFKRIRTLFSVEVMDYFRLCNLELKASAYQFNQLLRRLTSTSNGEVINIYNEFRRMSRLWRWTKKLKWAGYGHKKEDPLKPPPGSLANFCPTCPQPGVNLPEDWMDDKNRFVYRLVVDADGNFKADHVRSKTDHDVWLLDGGGMFPNRNEYFTFLAKAIEMFTVTPCENTFRAIANALQASNACDLTGVFAVICARHGCYIPNALVDLFKGEQQKNADFCILRALRILNIDPRQGLLIIYDIVCQWIVHLMRRIGDQLPEGLDIDRAIDLFHVHAHKDQCFWRFSTSLIPGAGAVAGVMLESNWSSLNAISPTARTATLPHRAEILDDHACDSNHKKLVAMTEVLRAKFFDATNMVAQADKYYLEIAAAVPQDSLHSWNRDIVNVERQRLKNVSVMDIYAAKLPDRLSVDEEVEKTPASNRNATAIEQWIEYAMVVEEKQLELQDRVRRLGGHPHEDDQQIIERQRQTLGPMLVKMRQLHEAAGVLETAPTIDMPEGEENQFDETYEAVDSIEDPNNPEPTPPPVIATATVVVERQVIKLPSNGSTVGNGKEVELRLRKTQASSQIHRLRDIIAELSFQYSHVMRANVRKSCRTQAQKKARALHHTMVLHARVYRRCRSRLVALQCDNDFLSRFPVLLKDHLKASTAILRPNTPGSSSLDLPWIWRTGRCVRPSPFNSSFSHQLILVKRIHWLRARAQKDRWHEELTMVKYEMQWTVKYFLHKQRLWQDAVQVADISRGAAAYATRQAAYWAKFADTADRTFRVTTPHYVTQL</sequence>
<dbReference type="AlphaFoldDB" id="A0A067SBQ2"/>
<name>A0A067SBQ2_GALM3</name>
<reference evidence="3" key="1">
    <citation type="journal article" date="2014" name="Proc. Natl. Acad. Sci. U.S.A.">
        <title>Extensive sampling of basidiomycete genomes demonstrates inadequacy of the white-rot/brown-rot paradigm for wood decay fungi.</title>
        <authorList>
            <person name="Riley R."/>
            <person name="Salamov A.A."/>
            <person name="Brown D.W."/>
            <person name="Nagy L.G."/>
            <person name="Floudas D."/>
            <person name="Held B.W."/>
            <person name="Levasseur A."/>
            <person name="Lombard V."/>
            <person name="Morin E."/>
            <person name="Otillar R."/>
            <person name="Lindquist E.A."/>
            <person name="Sun H."/>
            <person name="LaButti K.M."/>
            <person name="Schmutz J."/>
            <person name="Jabbour D."/>
            <person name="Luo H."/>
            <person name="Baker S.E."/>
            <person name="Pisabarro A.G."/>
            <person name="Walton J.D."/>
            <person name="Blanchette R.A."/>
            <person name="Henrissat B."/>
            <person name="Martin F."/>
            <person name="Cullen D."/>
            <person name="Hibbett D.S."/>
            <person name="Grigoriev I.V."/>
        </authorList>
    </citation>
    <scope>NUCLEOTIDE SEQUENCE [LARGE SCALE GENOMIC DNA]</scope>
    <source>
        <strain evidence="3">CBS 339.88</strain>
    </source>
</reference>
<dbReference type="InterPro" id="IPR041457">
    <property type="entry name" value="CxC2_KDZ-assoc"/>
</dbReference>
<dbReference type="Proteomes" id="UP000027222">
    <property type="component" value="Unassembled WGS sequence"/>
</dbReference>
<dbReference type="EMBL" id="KL142415">
    <property type="protein sequence ID" value="KDR67377.1"/>
    <property type="molecule type" value="Genomic_DNA"/>
</dbReference>
<organism evidence="2 3">
    <name type="scientific">Galerina marginata (strain CBS 339.88)</name>
    <dbReference type="NCBI Taxonomy" id="685588"/>
    <lineage>
        <taxon>Eukaryota</taxon>
        <taxon>Fungi</taxon>
        <taxon>Dikarya</taxon>
        <taxon>Basidiomycota</taxon>
        <taxon>Agaricomycotina</taxon>
        <taxon>Agaricomycetes</taxon>
        <taxon>Agaricomycetidae</taxon>
        <taxon>Agaricales</taxon>
        <taxon>Agaricineae</taxon>
        <taxon>Strophariaceae</taxon>
        <taxon>Galerina</taxon>
    </lineage>
</organism>
<gene>
    <name evidence="2" type="ORF">GALMADRAFT_79915</name>
</gene>
<dbReference type="Pfam" id="PF18758">
    <property type="entry name" value="KDZ"/>
    <property type="match status" value="1"/>
</dbReference>
<proteinExistence type="predicted"/>